<reference evidence="1 2" key="1">
    <citation type="journal article" date="2012" name="Genome Biol.">
        <title>Genome and low-iron response of an oceanic diatom adapted to chronic iron limitation.</title>
        <authorList>
            <person name="Lommer M."/>
            <person name="Specht M."/>
            <person name="Roy A.S."/>
            <person name="Kraemer L."/>
            <person name="Andreson R."/>
            <person name="Gutowska M.A."/>
            <person name="Wolf J."/>
            <person name="Bergner S.V."/>
            <person name="Schilhabel M.B."/>
            <person name="Klostermeier U.C."/>
            <person name="Beiko R.G."/>
            <person name="Rosenstiel P."/>
            <person name="Hippler M."/>
            <person name="Laroche J."/>
        </authorList>
    </citation>
    <scope>NUCLEOTIDE SEQUENCE [LARGE SCALE GENOMIC DNA]</scope>
    <source>
        <strain evidence="1 2">CCMP1005</strain>
    </source>
</reference>
<dbReference type="AlphaFoldDB" id="K0RZF8"/>
<keyword evidence="2" id="KW-1185">Reference proteome</keyword>
<protein>
    <submittedName>
        <fullName evidence="1">Uncharacterized protein</fullName>
    </submittedName>
</protein>
<dbReference type="Proteomes" id="UP000266841">
    <property type="component" value="Unassembled WGS sequence"/>
</dbReference>
<evidence type="ECO:0000313" key="1">
    <source>
        <dbReference type="EMBL" id="EJK58455.1"/>
    </source>
</evidence>
<sequence length="107" mass="11819">SGGRRRPPAARHEGRGNADTIPWLRFVSASVIIAAGAKRCLCEACFVRMVGSDREWRGQEKKAPLPVGLGPWFRLRTENLGLPVGLGPWFRLRTENLGLPVGLGPWF</sequence>
<gene>
    <name evidence="1" type="ORF">THAOC_21416</name>
</gene>
<organism evidence="1 2">
    <name type="scientific">Thalassiosira oceanica</name>
    <name type="common">Marine diatom</name>
    <dbReference type="NCBI Taxonomy" id="159749"/>
    <lineage>
        <taxon>Eukaryota</taxon>
        <taxon>Sar</taxon>
        <taxon>Stramenopiles</taxon>
        <taxon>Ochrophyta</taxon>
        <taxon>Bacillariophyta</taxon>
        <taxon>Coscinodiscophyceae</taxon>
        <taxon>Thalassiosirophycidae</taxon>
        <taxon>Thalassiosirales</taxon>
        <taxon>Thalassiosiraceae</taxon>
        <taxon>Thalassiosira</taxon>
    </lineage>
</organism>
<proteinExistence type="predicted"/>
<evidence type="ECO:0000313" key="2">
    <source>
        <dbReference type="Proteomes" id="UP000266841"/>
    </source>
</evidence>
<name>K0RZF8_THAOC</name>
<dbReference type="EMBL" id="AGNL01025166">
    <property type="protein sequence ID" value="EJK58455.1"/>
    <property type="molecule type" value="Genomic_DNA"/>
</dbReference>
<feature type="non-terminal residue" evidence="1">
    <location>
        <position position="1"/>
    </location>
</feature>
<accession>K0RZF8</accession>
<comment type="caution">
    <text evidence="1">The sequence shown here is derived from an EMBL/GenBank/DDBJ whole genome shotgun (WGS) entry which is preliminary data.</text>
</comment>